<feature type="domain" description="Enhancer of mRNA-decapping protein 4 WD40 repeat region" evidence="11">
    <location>
        <begin position="109"/>
        <end position="421"/>
    </location>
</feature>
<comment type="caution">
    <text evidence="13">The sequence shown here is derived from an EMBL/GenBank/DDBJ whole genome shotgun (WGS) entry which is preliminary data.</text>
</comment>
<keyword evidence="7" id="KW-0677">Repeat</keyword>
<dbReference type="PROSITE" id="PS50082">
    <property type="entry name" value="WD_REPEATS_2"/>
    <property type="match status" value="2"/>
</dbReference>
<evidence type="ECO:0000256" key="10">
    <source>
        <dbReference type="SAM" id="MobiDB-lite"/>
    </source>
</evidence>
<keyword evidence="6" id="KW-0507">mRNA processing</keyword>
<keyword evidence="14" id="KW-1185">Reference proteome</keyword>
<dbReference type="InterPro" id="IPR045152">
    <property type="entry name" value="EDC4-like"/>
</dbReference>
<dbReference type="PANTHER" id="PTHR15598">
    <property type="entry name" value="ENHANCER OF MRNA-DECAPPING PROTEIN 4"/>
    <property type="match status" value="1"/>
</dbReference>
<dbReference type="Proteomes" id="UP000886595">
    <property type="component" value="Unassembled WGS sequence"/>
</dbReference>
<feature type="repeat" description="WD" evidence="9">
    <location>
        <begin position="275"/>
        <end position="308"/>
    </location>
</feature>
<comment type="subcellular location">
    <subcellularLocation>
        <location evidence="1">Cytoplasm</location>
        <location evidence="1">P-body</location>
    </subcellularLocation>
</comment>
<feature type="region of interest" description="Disordered" evidence="10">
    <location>
        <begin position="21"/>
        <end position="61"/>
    </location>
</feature>
<reference evidence="13 14" key="1">
    <citation type="submission" date="2020-02" db="EMBL/GenBank/DDBJ databases">
        <authorList>
            <person name="Ma Q."/>
            <person name="Huang Y."/>
            <person name="Song X."/>
            <person name="Pei D."/>
        </authorList>
    </citation>
    <scope>NUCLEOTIDE SEQUENCE [LARGE SCALE GENOMIC DNA]</scope>
    <source>
        <strain evidence="13">Sxm20200214</strain>
        <tissue evidence="13">Leaf</tissue>
    </source>
</reference>
<dbReference type="Gene3D" id="2.130.10.10">
    <property type="entry name" value="YVTN repeat-like/Quinoprotein amine dehydrogenase"/>
    <property type="match status" value="1"/>
</dbReference>
<keyword evidence="8" id="KW-0175">Coiled coil</keyword>
<feature type="domain" description="Enhancer of mRNA-decapping protein 4 C-terminal" evidence="12">
    <location>
        <begin position="1104"/>
        <end position="1210"/>
    </location>
</feature>
<dbReference type="GO" id="GO:0006397">
    <property type="term" value="P:mRNA processing"/>
    <property type="evidence" value="ECO:0007669"/>
    <property type="project" value="UniProtKB-KW"/>
</dbReference>
<dbReference type="Pfam" id="PF21289">
    <property type="entry name" value="EDC4_C"/>
    <property type="match status" value="1"/>
</dbReference>
<evidence type="ECO:0000256" key="8">
    <source>
        <dbReference type="ARBA" id="ARBA00023054"/>
    </source>
</evidence>
<name>A0A8X7QTW0_BRACI</name>
<proteinExistence type="inferred from homology"/>
<organism evidence="13 14">
    <name type="scientific">Brassica carinata</name>
    <name type="common">Ethiopian mustard</name>
    <name type="synonym">Abyssinian cabbage</name>
    <dbReference type="NCBI Taxonomy" id="52824"/>
    <lineage>
        <taxon>Eukaryota</taxon>
        <taxon>Viridiplantae</taxon>
        <taxon>Streptophyta</taxon>
        <taxon>Embryophyta</taxon>
        <taxon>Tracheophyta</taxon>
        <taxon>Spermatophyta</taxon>
        <taxon>Magnoliopsida</taxon>
        <taxon>eudicotyledons</taxon>
        <taxon>Gunneridae</taxon>
        <taxon>Pentapetalae</taxon>
        <taxon>rosids</taxon>
        <taxon>malvids</taxon>
        <taxon>Brassicales</taxon>
        <taxon>Brassicaceae</taxon>
        <taxon>Brassiceae</taxon>
        <taxon>Brassica</taxon>
    </lineage>
</organism>
<evidence type="ECO:0000259" key="11">
    <source>
        <dbReference type="Pfam" id="PF16529"/>
    </source>
</evidence>
<keyword evidence="5 9" id="KW-0853">WD repeat</keyword>
<evidence type="ECO:0000256" key="2">
    <source>
        <dbReference type="ARBA" id="ARBA00009639"/>
    </source>
</evidence>
<dbReference type="Gene3D" id="1.10.220.100">
    <property type="entry name" value="conserved c-terminal region of ge- 1"/>
    <property type="match status" value="1"/>
</dbReference>
<protein>
    <recommendedName>
        <fullName evidence="15">Enhancer of mRNA-decapping protein 4</fullName>
    </recommendedName>
</protein>
<dbReference type="SUPFAM" id="SSF50978">
    <property type="entry name" value="WD40 repeat-like"/>
    <property type="match status" value="1"/>
</dbReference>
<evidence type="ECO:0000256" key="7">
    <source>
        <dbReference type="ARBA" id="ARBA00022737"/>
    </source>
</evidence>
<feature type="region of interest" description="Disordered" evidence="10">
    <location>
        <begin position="504"/>
        <end position="567"/>
    </location>
</feature>
<dbReference type="Pfam" id="PF16529">
    <property type="entry name" value="Ge1_WD40"/>
    <property type="match status" value="1"/>
</dbReference>
<dbReference type="OrthoDB" id="21128at2759"/>
<dbReference type="InterPro" id="IPR036322">
    <property type="entry name" value="WD40_repeat_dom_sf"/>
</dbReference>
<dbReference type="FunFam" id="2.130.10.10:FF:000232">
    <property type="entry name" value="enhancer of mRNA-decapping protein 4"/>
    <property type="match status" value="1"/>
</dbReference>
<feature type="compositionally biased region" description="Low complexity" evidence="10">
    <location>
        <begin position="535"/>
        <end position="546"/>
    </location>
</feature>
<evidence type="ECO:0000256" key="9">
    <source>
        <dbReference type="PROSITE-ProRule" id="PRU00221"/>
    </source>
</evidence>
<dbReference type="AlphaFoldDB" id="A0A8X7QTW0"/>
<evidence type="ECO:0000256" key="1">
    <source>
        <dbReference type="ARBA" id="ARBA00004201"/>
    </source>
</evidence>
<feature type="region of interest" description="Disordered" evidence="10">
    <location>
        <begin position="741"/>
        <end position="815"/>
    </location>
</feature>
<feature type="compositionally biased region" description="Basic and acidic residues" evidence="10">
    <location>
        <begin position="670"/>
        <end position="680"/>
    </location>
</feature>
<evidence type="ECO:0008006" key="15">
    <source>
        <dbReference type="Google" id="ProtNLM"/>
    </source>
</evidence>
<dbReference type="EMBL" id="JAAMPC010000013">
    <property type="protein sequence ID" value="KAG2273144.1"/>
    <property type="molecule type" value="Genomic_DNA"/>
</dbReference>
<dbReference type="GO" id="GO:0000932">
    <property type="term" value="C:P-body"/>
    <property type="evidence" value="ECO:0007669"/>
    <property type="project" value="UniProtKB-SubCell"/>
</dbReference>
<dbReference type="GO" id="GO:0031087">
    <property type="term" value="P:deadenylation-independent decapping of nuclear-transcribed mRNA"/>
    <property type="evidence" value="ECO:0007669"/>
    <property type="project" value="InterPro"/>
</dbReference>
<evidence type="ECO:0000256" key="4">
    <source>
        <dbReference type="ARBA" id="ARBA00022553"/>
    </source>
</evidence>
<feature type="compositionally biased region" description="Polar residues" evidence="10">
    <location>
        <begin position="771"/>
        <end position="815"/>
    </location>
</feature>
<sequence>MPSSPNNHFPTPPVVSYPLYNHHLHTPPLQQAPASSNLHQQRTLSHPTPPRPADRNPGTHLLALLNSNNNGREIARSGKVPTGRRLSGEHAVYDVDVRLRGEIQPQLEVTPITKYGSDPQLVVGRQIAVNKVYICYGLKGGNIRVLNINTALRALFRGHSQRVTDMAFFTYGVHLLASVSLDGKVFVWKISEGSEGDDDPQITGEIALALQILGHGDTKHPRVCWHPHKQEILVVSIGKHVLLIDTTKVGRGEVFSAEAPIQCHLDKLIDGVKIVGKHDGEVTDLSMCQWMSTRLVSSSVDGTVKIWKDFMAQPVAVLRPHDGYPVNSSTFVTSPERPDHIILITGGPLNREMKIWVPAGEEGWLISPGSESWNCTQKLDLKSSTEPRAEEAFFNQVIALSEAGLLLLANAKRNAIYAVHLDYGSSPNDTRMDFLSEFTVTMPILSFIATNDPPEEPTVKVYCVQTQAIQQYTLDLRLCLPPSREESVGLEKSDSSLREANLINGMSEPSGLNPTEFPSVDSVPKPSTFVKRSKGSASGDTTSSGSFPSNSEPRTSGRLSDTSEAGSAYATAAQLPLSPRLSSKLSGYHTPVEAFEQVESRYELSGKAHSAHYNVCRHTFVESSSSEEKKITPDDDESGIRSSPSFFKHPTHLVRPSEFSMGVSSAERPVATEDKSDRVNSHASGTEIEASEVGGAKSMPNGEVNYHKETMNGTSESREKIFYSQASNLNTAIARDCYPSTESKESKAYEQSVQAGDNLDSRDVSAKLPESVSSSGLPQSAATSSNGKTQKAKSSQNPSSSAGSYNEKSQSLSHPLTDSLPQFLAMQETMNQIMVLQKEMSRQLSNAVSGPVTRDGKRLEVALGRMIERTSKSNADALWARFQEETVKSEKAMHDHSQQIVNATTNLMSKELNAMFEKTVKKEFAAIVPAIARAVTPAIEKTISSAITESFQRGIGDKAVNQLDRSVNAKIEATITRHVQTQFEKSAIPALQKALRSGLEASLIPSFERSCKTMFEQVDTAFQKGMAEHTNAFEAGHSQLAHTLKETKQVAQALSRELAESQRNRLGVATGGSKPLVTQVSNGPVATLLEKVEAPMDPTAELSRLISEDKYEESFTSALQRIDVSMVSWLCSQVDLHRLLAMNPLPLSQGVLLSLLQQLACDISKDTSRKLAWMTDVVTVINPSDQMIIVHGRRVFEQVYQILHHQLNAPDSDVSAIRLVMHVLNSMLMGSK</sequence>
<evidence type="ECO:0000256" key="5">
    <source>
        <dbReference type="ARBA" id="ARBA00022574"/>
    </source>
</evidence>
<dbReference type="InterPro" id="IPR001680">
    <property type="entry name" value="WD40_rpt"/>
</dbReference>
<feature type="repeat" description="WD" evidence="9">
    <location>
        <begin position="156"/>
        <end position="198"/>
    </location>
</feature>
<accession>A0A8X7QTW0</accession>
<feature type="compositionally biased region" description="Polar residues" evidence="10">
    <location>
        <begin position="547"/>
        <end position="565"/>
    </location>
</feature>
<evidence type="ECO:0000313" key="14">
    <source>
        <dbReference type="Proteomes" id="UP000886595"/>
    </source>
</evidence>
<feature type="region of interest" description="Disordered" evidence="10">
    <location>
        <begin position="622"/>
        <end position="713"/>
    </location>
</feature>
<keyword evidence="3" id="KW-0963">Cytoplasm</keyword>
<dbReference type="PANTHER" id="PTHR15598:SF12">
    <property type="entry name" value="ENHANCER OF MRNA-DECAPPING PROTEIN 4 WD40 REPEAT REGION DOMAIN-CONTAINING PROTEIN"/>
    <property type="match status" value="1"/>
</dbReference>
<evidence type="ECO:0000256" key="3">
    <source>
        <dbReference type="ARBA" id="ARBA00022490"/>
    </source>
</evidence>
<keyword evidence="4" id="KW-0597">Phosphoprotein</keyword>
<gene>
    <name evidence="13" type="ORF">Bca52824_067699</name>
</gene>
<evidence type="ECO:0000256" key="6">
    <source>
        <dbReference type="ARBA" id="ARBA00022664"/>
    </source>
</evidence>
<dbReference type="InterPro" id="IPR015943">
    <property type="entry name" value="WD40/YVTN_repeat-like_dom_sf"/>
</dbReference>
<evidence type="ECO:0000259" key="12">
    <source>
        <dbReference type="Pfam" id="PF21289"/>
    </source>
</evidence>
<dbReference type="InterPro" id="IPR032401">
    <property type="entry name" value="EDC4_WD40"/>
</dbReference>
<evidence type="ECO:0000313" key="13">
    <source>
        <dbReference type="EMBL" id="KAG2273144.1"/>
    </source>
</evidence>
<comment type="similarity">
    <text evidence="2">Belongs to the WD repeat EDC4 family.</text>
</comment>
<dbReference type="FunFam" id="1.10.220.100:FF:000001">
    <property type="entry name" value="Enhancer of mRNA-decapping protein 4"/>
    <property type="match status" value="1"/>
</dbReference>
<feature type="compositionally biased region" description="Polar residues" evidence="10">
    <location>
        <begin position="28"/>
        <end position="46"/>
    </location>
</feature>
<dbReference type="InterPro" id="IPR044938">
    <property type="entry name" value="EDC4_C_sf"/>
</dbReference>
<dbReference type="SMART" id="SM00320">
    <property type="entry name" value="WD40"/>
    <property type="match status" value="3"/>
</dbReference>
<dbReference type="InterPro" id="IPR049404">
    <property type="entry name" value="EDC4_C"/>
</dbReference>